<dbReference type="PANTHER" id="PTHR39966">
    <property type="entry name" value="BLL2471 PROTEIN-RELATED"/>
    <property type="match status" value="1"/>
</dbReference>
<dbReference type="CDD" id="cd00130">
    <property type="entry name" value="PAS"/>
    <property type="match status" value="1"/>
</dbReference>
<evidence type="ECO:0000313" key="5">
    <source>
        <dbReference type="Proteomes" id="UP000058636"/>
    </source>
</evidence>
<feature type="domain" description="Hemerythrin-like" evidence="2">
    <location>
        <begin position="88"/>
        <end position="222"/>
    </location>
</feature>
<dbReference type="PATRIC" id="fig|93930.3.peg.95"/>
<name>A0A101EQ31_9THEM</name>
<dbReference type="AlphaFoldDB" id="A0A101EQ31"/>
<dbReference type="Pfam" id="PF01814">
    <property type="entry name" value="Hemerythrin"/>
    <property type="match status" value="1"/>
</dbReference>
<dbReference type="InterPro" id="IPR035965">
    <property type="entry name" value="PAS-like_dom_sf"/>
</dbReference>
<evidence type="ECO:0000256" key="1">
    <source>
        <dbReference type="SAM" id="Coils"/>
    </source>
</evidence>
<evidence type="ECO:0000313" key="4">
    <source>
        <dbReference type="EMBL" id="KUK22812.1"/>
    </source>
</evidence>
<comment type="caution">
    <text evidence="4">The sequence shown here is derived from an EMBL/GenBank/DDBJ whole genome shotgun (WGS) entry which is preliminary data.</text>
</comment>
<dbReference type="PANTHER" id="PTHR39966:SF3">
    <property type="entry name" value="DUF438 DOMAIN-CONTAINING PROTEIN"/>
    <property type="match status" value="1"/>
</dbReference>
<organism evidence="4 5">
    <name type="scientific">Thermotoga petrophila</name>
    <dbReference type="NCBI Taxonomy" id="93929"/>
    <lineage>
        <taxon>Bacteria</taxon>
        <taxon>Thermotogati</taxon>
        <taxon>Thermotogota</taxon>
        <taxon>Thermotogae</taxon>
        <taxon>Thermotogales</taxon>
        <taxon>Thermotogaceae</taxon>
        <taxon>Thermotoga</taxon>
    </lineage>
</organism>
<sequence length="433" mass="50806">MEKEKVEIFKDILKRLHKGEDIESLKKQFGELLSKLSPFEIPVIEQELLREGEIDVKDIIKMCDLHVEFFRGAVSEAGREIEKLPNGHPLRTLYEENKQILKNAEALSLLASSTFSLPKDDPRRKQFYEKLVQHVSELHRIGLTHYTREEMLIFPYIERRGITAVPTVLWSKHDEIRLKIRLLLNLLKKEESNERLKEEALELSRMLSDMVFRENNILYPTLKVLLTDGEWKAIKMLEKDIGYYKIEVTEEWETSEKPLLPHEIDPVVSPETYEKLPDEIKRVAGMLTPDTEYSLVRDNDIKIESGYLSLEELNAIFKTLPFDITFVDKHGRVRFFSGGHRIFHRAPTVLGRPVQFCHPPRSVHIVNKILKAFKEGRKEPAEFWINMGDRKIHIRYFPVLDKEGNYLGTLEVVQDITRIKELEGEKRLLDWKD</sequence>
<dbReference type="Proteomes" id="UP000058636">
    <property type="component" value="Unassembled WGS sequence"/>
</dbReference>
<dbReference type="SUPFAM" id="SSF55785">
    <property type="entry name" value="PYP-like sensor domain (PAS domain)"/>
    <property type="match status" value="1"/>
</dbReference>
<feature type="coiled-coil region" evidence="1">
    <location>
        <begin position="179"/>
        <end position="206"/>
    </location>
</feature>
<dbReference type="Gene3D" id="1.20.120.520">
    <property type="entry name" value="nmb1532 protein domain like"/>
    <property type="match status" value="1"/>
</dbReference>
<dbReference type="Pfam" id="PF04282">
    <property type="entry name" value="DUF438"/>
    <property type="match status" value="1"/>
</dbReference>
<dbReference type="Gene3D" id="3.30.450.20">
    <property type="entry name" value="PAS domain"/>
    <property type="match status" value="1"/>
</dbReference>
<dbReference type="InterPro" id="IPR012312">
    <property type="entry name" value="Hemerythrin-like"/>
</dbReference>
<keyword evidence="1" id="KW-0175">Coiled coil</keyword>
<proteinExistence type="predicted"/>
<dbReference type="GO" id="GO:0005886">
    <property type="term" value="C:plasma membrane"/>
    <property type="evidence" value="ECO:0007669"/>
    <property type="project" value="TreeGrafter"/>
</dbReference>
<gene>
    <name evidence="4" type="ORF">XD57_1085</name>
</gene>
<dbReference type="Pfam" id="PF13596">
    <property type="entry name" value="PAS_10"/>
    <property type="match status" value="1"/>
</dbReference>
<dbReference type="InterPro" id="IPR007380">
    <property type="entry name" value="DUF438"/>
</dbReference>
<protein>
    <submittedName>
        <fullName evidence="4">Putative PAS/PAC sensor protein</fullName>
    </submittedName>
</protein>
<evidence type="ECO:0000259" key="2">
    <source>
        <dbReference type="Pfam" id="PF01814"/>
    </source>
</evidence>
<dbReference type="InterPro" id="IPR000014">
    <property type="entry name" value="PAS"/>
</dbReference>
<evidence type="ECO:0000259" key="3">
    <source>
        <dbReference type="Pfam" id="PF04282"/>
    </source>
</evidence>
<feature type="domain" description="DUF438" evidence="3">
    <location>
        <begin position="9"/>
        <end position="75"/>
    </location>
</feature>
<dbReference type="EMBL" id="LGFG01000089">
    <property type="protein sequence ID" value="KUK22812.1"/>
    <property type="molecule type" value="Genomic_DNA"/>
</dbReference>
<accession>A0A101EQ31</accession>
<reference evidence="4 5" key="1">
    <citation type="journal article" date="2015" name="MBio">
        <title>Genome-Resolved Metagenomic Analysis Reveals Roles for Candidate Phyla and Other Microbial Community Members in Biogeochemical Transformations in Oil Reservoirs.</title>
        <authorList>
            <person name="Hu P."/>
            <person name="Tom L."/>
            <person name="Singh A."/>
            <person name="Thomas B.C."/>
            <person name="Baker B.J."/>
            <person name="Piceno Y.M."/>
            <person name="Andersen G.L."/>
            <person name="Banfield J.F."/>
        </authorList>
    </citation>
    <scope>NUCLEOTIDE SEQUENCE [LARGE SCALE GENOMIC DNA]</scope>
    <source>
        <strain evidence="4">46_26</strain>
    </source>
</reference>